<reference evidence="6" key="1">
    <citation type="journal article" date="2011" name="Plant Physiol.">
        <title>Comprehensive sequence analysis of 24,783 barley full-length cDNAs derived from 12 clone libraries.</title>
        <authorList>
            <person name="Matsumoto T."/>
            <person name="Tanaka T."/>
            <person name="Sakai H."/>
            <person name="Amano N."/>
            <person name="Kanamori H."/>
            <person name="Kurita K."/>
            <person name="Kikuta A."/>
            <person name="Kamiya K."/>
            <person name="Yamamoto M."/>
            <person name="Ikawa H."/>
            <person name="Fujii N."/>
            <person name="Hori K."/>
            <person name="Itoh T."/>
            <person name="Sato K."/>
        </authorList>
    </citation>
    <scope>NUCLEOTIDE SEQUENCE</scope>
    <source>
        <tissue evidence="6">Shoot and root</tissue>
    </source>
</reference>
<keyword evidence="2" id="KW-0378">Hydrolase</keyword>
<name>F2DVH6_HORVV</name>
<organism evidence="6">
    <name type="scientific">Hordeum vulgare subsp. vulgare</name>
    <name type="common">Domesticated barley</name>
    <dbReference type="NCBI Taxonomy" id="112509"/>
    <lineage>
        <taxon>Eukaryota</taxon>
        <taxon>Viridiplantae</taxon>
        <taxon>Streptophyta</taxon>
        <taxon>Embryophyta</taxon>
        <taxon>Tracheophyta</taxon>
        <taxon>Spermatophyta</taxon>
        <taxon>Magnoliopsida</taxon>
        <taxon>Liliopsida</taxon>
        <taxon>Poales</taxon>
        <taxon>Poaceae</taxon>
        <taxon>BOP clade</taxon>
        <taxon>Pooideae</taxon>
        <taxon>Triticodae</taxon>
        <taxon>Triticeae</taxon>
        <taxon>Hordeinae</taxon>
        <taxon>Hordeum</taxon>
    </lineage>
</organism>
<dbReference type="Pfam" id="PF00580">
    <property type="entry name" value="UvrD-helicase"/>
    <property type="match status" value="1"/>
</dbReference>
<keyword evidence="3" id="KW-0347">Helicase</keyword>
<accession>F2DVH6</accession>
<dbReference type="InterPro" id="IPR027417">
    <property type="entry name" value="P-loop_NTPase"/>
</dbReference>
<keyword evidence="4" id="KW-0067">ATP-binding</keyword>
<evidence type="ECO:0000256" key="3">
    <source>
        <dbReference type="ARBA" id="ARBA00022806"/>
    </source>
</evidence>
<dbReference type="InterPro" id="IPR014016">
    <property type="entry name" value="UvrD-like_ATP-bd"/>
</dbReference>
<evidence type="ECO:0000256" key="1">
    <source>
        <dbReference type="ARBA" id="ARBA00022741"/>
    </source>
</evidence>
<keyword evidence="1" id="KW-0547">Nucleotide-binding</keyword>
<evidence type="ECO:0000256" key="2">
    <source>
        <dbReference type="ARBA" id="ARBA00022801"/>
    </source>
</evidence>
<proteinExistence type="evidence at transcript level"/>
<evidence type="ECO:0000313" key="6">
    <source>
        <dbReference type="EMBL" id="BAJ99097.1"/>
    </source>
</evidence>
<sequence length="87" mass="10188">MSIVKSILAKNPKMKLLMLGDIDQTIFTWRGADLIALDNFISEYDEKNDYEKVTLKKTHRLGSAVLEVSQKLIRSRDGYLQFRNKYY</sequence>
<dbReference type="AlphaFoldDB" id="F2DVH6"/>
<dbReference type="GO" id="GO:0004386">
    <property type="term" value="F:helicase activity"/>
    <property type="evidence" value="ECO:0007669"/>
    <property type="project" value="UniProtKB-KW"/>
</dbReference>
<feature type="domain" description="UvrD-like helicase ATP-binding" evidence="5">
    <location>
        <begin position="2"/>
        <end position="44"/>
    </location>
</feature>
<evidence type="ECO:0000256" key="4">
    <source>
        <dbReference type="ARBA" id="ARBA00022840"/>
    </source>
</evidence>
<protein>
    <submittedName>
        <fullName evidence="6">Predicted protein</fullName>
    </submittedName>
</protein>
<dbReference type="EMBL" id="AK367894">
    <property type="protein sequence ID" value="BAJ99097.1"/>
    <property type="molecule type" value="mRNA"/>
</dbReference>
<dbReference type="SUPFAM" id="SSF52540">
    <property type="entry name" value="P-loop containing nucleoside triphosphate hydrolases"/>
    <property type="match status" value="1"/>
</dbReference>
<dbReference type="GO" id="GO:0005524">
    <property type="term" value="F:ATP binding"/>
    <property type="evidence" value="ECO:0007669"/>
    <property type="project" value="UniProtKB-KW"/>
</dbReference>
<dbReference type="Gene3D" id="3.40.50.300">
    <property type="entry name" value="P-loop containing nucleotide triphosphate hydrolases"/>
    <property type="match status" value="1"/>
</dbReference>
<dbReference type="GO" id="GO:0016787">
    <property type="term" value="F:hydrolase activity"/>
    <property type="evidence" value="ECO:0007669"/>
    <property type="project" value="UniProtKB-KW"/>
</dbReference>
<evidence type="ECO:0000259" key="5">
    <source>
        <dbReference type="Pfam" id="PF00580"/>
    </source>
</evidence>